<protein>
    <submittedName>
        <fullName evidence="2">Uncharacterized protein</fullName>
    </submittedName>
</protein>
<gene>
    <name evidence="2" type="ORF">DN757_22970</name>
</gene>
<sequence length="62" mass="6850">MCVKRAMERRDQTPIAKPPACAANLNSRKGTGIRSKSELMQKLRHVAPDLNSCKSSGMLHQT</sequence>
<organism evidence="2 3">
    <name type="scientific">Paenibacillus silvae</name>
    <dbReference type="NCBI Taxonomy" id="1325358"/>
    <lineage>
        <taxon>Bacteria</taxon>
        <taxon>Bacillati</taxon>
        <taxon>Bacillota</taxon>
        <taxon>Bacilli</taxon>
        <taxon>Bacillales</taxon>
        <taxon>Paenibacillaceae</taxon>
        <taxon>Paenibacillus</taxon>
    </lineage>
</organism>
<evidence type="ECO:0000313" key="3">
    <source>
        <dbReference type="Proteomes" id="UP000249204"/>
    </source>
</evidence>
<accession>A0A2W6NC38</accession>
<name>A0A2W6NC38_9BACL</name>
<reference evidence="2 3" key="1">
    <citation type="submission" date="2018-06" db="EMBL/GenBank/DDBJ databases">
        <title>Isolation of heavy metals resistant Paenibacillus silvae NC2 from Gold-Copper mine in ZiJin, China.</title>
        <authorList>
            <person name="Xu J."/>
            <person name="Mazhar H.S."/>
            <person name="Rensing C."/>
        </authorList>
    </citation>
    <scope>NUCLEOTIDE SEQUENCE [LARGE SCALE GENOMIC DNA]</scope>
    <source>
        <strain evidence="2 3">NC2</strain>
    </source>
</reference>
<feature type="compositionally biased region" description="Basic and acidic residues" evidence="1">
    <location>
        <begin position="1"/>
        <end position="12"/>
    </location>
</feature>
<evidence type="ECO:0000313" key="2">
    <source>
        <dbReference type="EMBL" id="PZT53331.1"/>
    </source>
</evidence>
<evidence type="ECO:0000256" key="1">
    <source>
        <dbReference type="SAM" id="MobiDB-lite"/>
    </source>
</evidence>
<dbReference type="AlphaFoldDB" id="A0A2W6NC38"/>
<feature type="region of interest" description="Disordered" evidence="1">
    <location>
        <begin position="1"/>
        <end position="28"/>
    </location>
</feature>
<dbReference type="EMBL" id="QKWW01000072">
    <property type="protein sequence ID" value="PZT53331.1"/>
    <property type="molecule type" value="Genomic_DNA"/>
</dbReference>
<proteinExistence type="predicted"/>
<dbReference type="Proteomes" id="UP000249204">
    <property type="component" value="Unassembled WGS sequence"/>
</dbReference>
<comment type="caution">
    <text evidence="2">The sequence shown here is derived from an EMBL/GenBank/DDBJ whole genome shotgun (WGS) entry which is preliminary data.</text>
</comment>